<organism evidence="3 4">
    <name type="scientific">Purpureocillium lilacinum</name>
    <name type="common">Paecilomyces lilacinus</name>
    <dbReference type="NCBI Taxonomy" id="33203"/>
    <lineage>
        <taxon>Eukaryota</taxon>
        <taxon>Fungi</taxon>
        <taxon>Dikarya</taxon>
        <taxon>Ascomycota</taxon>
        <taxon>Pezizomycotina</taxon>
        <taxon>Sordariomycetes</taxon>
        <taxon>Hypocreomycetidae</taxon>
        <taxon>Hypocreales</taxon>
        <taxon>Ophiocordycipitaceae</taxon>
        <taxon>Purpureocillium</taxon>
    </lineage>
</organism>
<dbReference type="GO" id="GO:0016810">
    <property type="term" value="F:hydrolase activity, acting on carbon-nitrogen (but not peptide) bonds"/>
    <property type="evidence" value="ECO:0007669"/>
    <property type="project" value="InterPro"/>
</dbReference>
<dbReference type="InterPro" id="IPR051781">
    <property type="entry name" value="Metallo-dep_Hydrolase"/>
</dbReference>
<gene>
    <name evidence="3" type="ORF">VFPBJ_05010</name>
</gene>
<evidence type="ECO:0000256" key="1">
    <source>
        <dbReference type="SAM" id="MobiDB-lite"/>
    </source>
</evidence>
<keyword evidence="3" id="KW-0378">Hydrolase</keyword>
<dbReference type="Gene3D" id="2.30.40.10">
    <property type="entry name" value="Urease, subunit C, domain 1"/>
    <property type="match status" value="1"/>
</dbReference>
<feature type="region of interest" description="Disordered" evidence="1">
    <location>
        <begin position="1"/>
        <end position="22"/>
    </location>
</feature>
<dbReference type="SUPFAM" id="SSF51338">
    <property type="entry name" value="Composite domain of metallo-dependent hydrolases"/>
    <property type="match status" value="2"/>
</dbReference>
<name>A0A179GWS2_PURLI</name>
<evidence type="ECO:0000259" key="2">
    <source>
        <dbReference type="Pfam" id="PF01979"/>
    </source>
</evidence>
<dbReference type="PANTHER" id="PTHR43135">
    <property type="entry name" value="ALPHA-D-RIBOSE 1-METHYLPHOSPHONATE 5-TRIPHOSPHATE DIPHOSPHATASE"/>
    <property type="match status" value="1"/>
</dbReference>
<dbReference type="Proteomes" id="UP000078240">
    <property type="component" value="Unassembled WGS sequence"/>
</dbReference>
<sequence>MTKRVATAHEASPATTPRAQAELAGGFVATGEEGSRRRRQELADLRCLGLPTSSFANRYSQVEDTEASAAKECPRRTIITSSLLIPGNGEPLPNGALVVEGKTIVWVGDKADIPQEYTQNPHKAHHVPFMMPGLWDVHVHFLDLPSDPDQLPAVMALESLSEHPAGTGARLAKQCWEAIQLGYTSLRDCGGFGCELAKVINDGGIVGPNVYSAGSYLSQTAGHGDIFTLPPGDALLNLGIHNVTAGYWGSGFCMMVDGVDECRRAVRLQIRRGARCIKVFASGGVVSRDDNPLDQQFSDEELRVIVEEANRMGRGVAAHVHGKAGILAAASAGVTTVEHATFADQECIDILKEKDIIYVATRAVVARLIETGGEGIPKSTWEKVQLINKNHLAAYKLAVQNGGITFALGTDGRPGDGGKAKELQYAVEAGMSNLEAIRAATANGPLTLGGGRGGQAGQVPRSGRLEVGYEADILGLLENPAEDVRVLQRGAVVRWVWKGGRLYKGPGVGPWGEEA</sequence>
<accession>A0A179GWS2</accession>
<dbReference type="InterPro" id="IPR011059">
    <property type="entry name" value="Metal-dep_hydrolase_composite"/>
</dbReference>
<dbReference type="PANTHER" id="PTHR43135:SF3">
    <property type="entry name" value="ALPHA-D-RIBOSE 1-METHYLPHOSPHONATE 5-TRIPHOSPHATE DIPHOSPHATASE"/>
    <property type="match status" value="1"/>
</dbReference>
<evidence type="ECO:0000313" key="3">
    <source>
        <dbReference type="EMBL" id="OAQ82426.1"/>
    </source>
</evidence>
<dbReference type="Gene3D" id="3.20.20.140">
    <property type="entry name" value="Metal-dependent hydrolases"/>
    <property type="match status" value="1"/>
</dbReference>
<feature type="domain" description="Amidohydrolase-related" evidence="2">
    <location>
        <begin position="129"/>
        <end position="502"/>
    </location>
</feature>
<dbReference type="Pfam" id="PF01979">
    <property type="entry name" value="Amidohydro_1"/>
    <property type="match status" value="1"/>
</dbReference>
<reference evidence="3 4" key="1">
    <citation type="submission" date="2016-01" db="EMBL/GenBank/DDBJ databases">
        <title>Biosynthesis of antibiotic leucinostatins and their inhibition on Phytophthora in bio-control Purpureocillium lilacinum.</title>
        <authorList>
            <person name="Wang G."/>
            <person name="Liu Z."/>
            <person name="Lin R."/>
            <person name="Li E."/>
            <person name="Mao Z."/>
            <person name="Ling J."/>
            <person name="Yin W."/>
            <person name="Xie B."/>
        </authorList>
    </citation>
    <scope>NUCLEOTIDE SEQUENCE [LARGE SCALE GENOMIC DNA]</scope>
    <source>
        <strain evidence="3">PLBJ-1</strain>
    </source>
</reference>
<dbReference type="InterPro" id="IPR032466">
    <property type="entry name" value="Metal_Hydrolase"/>
</dbReference>
<dbReference type="SUPFAM" id="SSF51556">
    <property type="entry name" value="Metallo-dependent hydrolases"/>
    <property type="match status" value="1"/>
</dbReference>
<proteinExistence type="predicted"/>
<dbReference type="AlphaFoldDB" id="A0A179GWS2"/>
<dbReference type="InterPro" id="IPR006680">
    <property type="entry name" value="Amidohydro-rel"/>
</dbReference>
<dbReference type="CDD" id="cd01299">
    <property type="entry name" value="Met_dep_hydrolase_A"/>
    <property type="match status" value="1"/>
</dbReference>
<dbReference type="EMBL" id="LSBH01000003">
    <property type="protein sequence ID" value="OAQ82426.1"/>
    <property type="molecule type" value="Genomic_DNA"/>
</dbReference>
<protein>
    <submittedName>
        <fullName evidence="3">Amidohydrolase</fullName>
    </submittedName>
</protein>
<comment type="caution">
    <text evidence="3">The sequence shown here is derived from an EMBL/GenBank/DDBJ whole genome shotgun (WGS) entry which is preliminary data.</text>
</comment>
<dbReference type="InterPro" id="IPR057744">
    <property type="entry name" value="OTAase-like"/>
</dbReference>
<evidence type="ECO:0000313" key="4">
    <source>
        <dbReference type="Proteomes" id="UP000078240"/>
    </source>
</evidence>